<evidence type="ECO:0000313" key="1">
    <source>
        <dbReference type="EMBL" id="EEF23582.1"/>
    </source>
</evidence>
<dbReference type="Proteomes" id="UP000008311">
    <property type="component" value="Unassembled WGS sequence"/>
</dbReference>
<gene>
    <name evidence="1" type="ORF">RCOM_1798710</name>
</gene>
<feature type="non-terminal residue" evidence="1">
    <location>
        <position position="1"/>
    </location>
</feature>
<organism evidence="1 2">
    <name type="scientific">Ricinus communis</name>
    <name type="common">Castor bean</name>
    <dbReference type="NCBI Taxonomy" id="3988"/>
    <lineage>
        <taxon>Eukaryota</taxon>
        <taxon>Viridiplantae</taxon>
        <taxon>Streptophyta</taxon>
        <taxon>Embryophyta</taxon>
        <taxon>Tracheophyta</taxon>
        <taxon>Spermatophyta</taxon>
        <taxon>Magnoliopsida</taxon>
        <taxon>eudicotyledons</taxon>
        <taxon>Gunneridae</taxon>
        <taxon>Pentapetalae</taxon>
        <taxon>rosids</taxon>
        <taxon>fabids</taxon>
        <taxon>Malpighiales</taxon>
        <taxon>Euphorbiaceae</taxon>
        <taxon>Acalyphoideae</taxon>
        <taxon>Acalypheae</taxon>
        <taxon>Ricinus</taxon>
    </lineage>
</organism>
<evidence type="ECO:0000313" key="2">
    <source>
        <dbReference type="Proteomes" id="UP000008311"/>
    </source>
</evidence>
<protein>
    <submittedName>
        <fullName evidence="1">Uncharacterized protein</fullName>
    </submittedName>
</protein>
<accession>B9TKN3</accession>
<dbReference type="AlphaFoldDB" id="B9TKN3"/>
<dbReference type="EMBL" id="EQ985515">
    <property type="protein sequence ID" value="EEF23582.1"/>
    <property type="molecule type" value="Genomic_DNA"/>
</dbReference>
<sequence length="238" mass="27431">PRRRQRQRAGLTTDAQIGLYLQRTQLRHEPEAVDAERIQPLQGPRLWRRRENLQFQRLVRVEQPRHFGEAQAFEVAIQIGRIDAVVAARQRVGRDVAGVVIGQRRHDRARLLRPRQHQHHVDVAAPVRREFEFAAEQPFELALARLALRNVERGADALRQLLWIMEQRGGDDIAALLLPGGRECLQLARVAFFLRRNDQRVARAGLGHETRDIGRFIFGCQSELIQTDRRHAAEFGAI</sequence>
<proteinExistence type="predicted"/>
<name>B9TKN3_RICCO</name>
<reference evidence="2" key="1">
    <citation type="journal article" date="2010" name="Nat. Biotechnol.">
        <title>Draft genome sequence of the oilseed species Ricinus communis.</title>
        <authorList>
            <person name="Chan A.P."/>
            <person name="Crabtree J."/>
            <person name="Zhao Q."/>
            <person name="Lorenzi H."/>
            <person name="Orvis J."/>
            <person name="Puiu D."/>
            <person name="Melake-Berhan A."/>
            <person name="Jones K.M."/>
            <person name="Redman J."/>
            <person name="Chen G."/>
            <person name="Cahoon E.B."/>
            <person name="Gedil M."/>
            <person name="Stanke M."/>
            <person name="Haas B.J."/>
            <person name="Wortman J.R."/>
            <person name="Fraser-Liggett C.M."/>
            <person name="Ravel J."/>
            <person name="Rabinowicz P.D."/>
        </authorList>
    </citation>
    <scope>NUCLEOTIDE SEQUENCE [LARGE SCALE GENOMIC DNA]</scope>
    <source>
        <strain evidence="2">cv. Hale</strain>
    </source>
</reference>
<keyword evidence="2" id="KW-1185">Reference proteome</keyword>
<dbReference type="InParanoid" id="B9TKN3"/>